<reference evidence="6" key="1">
    <citation type="submission" date="2016-11" db="UniProtKB">
        <authorList>
            <consortium name="WormBaseParasite"/>
        </authorList>
    </citation>
    <scope>IDENTIFICATION</scope>
</reference>
<dbReference type="EMBL" id="CAJFCV020000002">
    <property type="protein sequence ID" value="CAG9101693.1"/>
    <property type="molecule type" value="Genomic_DNA"/>
</dbReference>
<protein>
    <submittedName>
        <fullName evidence="2">(pine wood nematode) hypothetical protein</fullName>
    </submittedName>
</protein>
<gene>
    <name evidence="2" type="ORF">BXYJ_LOCUS5208</name>
</gene>
<name>A0A1I7SRZ0_BURXY</name>
<evidence type="ECO:0000256" key="1">
    <source>
        <dbReference type="SAM" id="SignalP"/>
    </source>
</evidence>
<feature type="signal peptide" evidence="1">
    <location>
        <begin position="1"/>
        <end position="18"/>
    </location>
</feature>
<dbReference type="Proteomes" id="UP000095284">
    <property type="component" value="Unplaced"/>
</dbReference>
<keyword evidence="1" id="KW-0732">Signal</keyword>
<dbReference type="Proteomes" id="UP000659654">
    <property type="component" value="Unassembled WGS sequence"/>
</dbReference>
<keyword evidence="5" id="KW-1185">Reference proteome</keyword>
<evidence type="ECO:0000313" key="5">
    <source>
        <dbReference type="Proteomes" id="UP000659654"/>
    </source>
</evidence>
<organism evidence="4 6">
    <name type="scientific">Bursaphelenchus xylophilus</name>
    <name type="common">Pinewood nematode worm</name>
    <name type="synonym">Aphelenchoides xylophilus</name>
    <dbReference type="NCBI Taxonomy" id="6326"/>
    <lineage>
        <taxon>Eukaryota</taxon>
        <taxon>Metazoa</taxon>
        <taxon>Ecdysozoa</taxon>
        <taxon>Nematoda</taxon>
        <taxon>Chromadorea</taxon>
        <taxon>Rhabditida</taxon>
        <taxon>Tylenchina</taxon>
        <taxon>Tylenchomorpha</taxon>
        <taxon>Aphelenchoidea</taxon>
        <taxon>Aphelenchoididae</taxon>
        <taxon>Bursaphelenchus</taxon>
    </lineage>
</organism>
<dbReference type="Proteomes" id="UP000582659">
    <property type="component" value="Unassembled WGS sequence"/>
</dbReference>
<evidence type="ECO:0000313" key="3">
    <source>
        <dbReference type="EMBL" id="CAG9101693.1"/>
    </source>
</evidence>
<evidence type="ECO:0000313" key="6">
    <source>
        <dbReference type="WBParaSite" id="BXY_1580700.1"/>
    </source>
</evidence>
<feature type="chain" id="PRO_5035360179" evidence="1">
    <location>
        <begin position="19"/>
        <end position="132"/>
    </location>
</feature>
<dbReference type="WBParaSite" id="BXY_1580700.1">
    <property type="protein sequence ID" value="BXY_1580700.1"/>
    <property type="gene ID" value="BXY_1580700"/>
</dbReference>
<sequence length="132" mass="15314">MKSLQGYLLISLVLAVFSEDEANFEAAETTTEVVVLSQKQKCYQIFEKLKENPLPEDDLERHSLIQKTIDENENEVNRFDRLCKKAINEQLMDQFESSSSFSVIEWVCDPCPDRLPEEVLPEKKTLLRYIGL</sequence>
<reference evidence="3" key="2">
    <citation type="submission" date="2020-08" db="EMBL/GenBank/DDBJ databases">
        <authorList>
            <person name="Kikuchi T."/>
        </authorList>
    </citation>
    <scope>NUCLEOTIDE SEQUENCE</scope>
    <source>
        <strain evidence="2">Ka4C1</strain>
    </source>
</reference>
<proteinExistence type="predicted"/>
<dbReference type="EMBL" id="CAJFDI010000002">
    <property type="protein sequence ID" value="CAD5217794.1"/>
    <property type="molecule type" value="Genomic_DNA"/>
</dbReference>
<evidence type="ECO:0000313" key="2">
    <source>
        <dbReference type="EMBL" id="CAD5217794.1"/>
    </source>
</evidence>
<evidence type="ECO:0000313" key="4">
    <source>
        <dbReference type="Proteomes" id="UP000095284"/>
    </source>
</evidence>
<dbReference type="AlphaFoldDB" id="A0A1I7SRZ0"/>
<accession>A0A1I7SRZ0</accession>